<comment type="caution">
    <text evidence="1">The sequence shown here is derived from an EMBL/GenBank/DDBJ whole genome shotgun (WGS) entry which is preliminary data.</text>
</comment>
<accession>A0A9Q5ZE08</accession>
<sequence length="242" mass="28462">MLTIINCLSIVISIAVLFCLVKSHKQTQRALIWWNSRQSMRMYQQGEMIQNGLLQESFVIRRHLEVSLLNPSVSQQQQEKYYLATIEKFHHSLKELSDYLFPAHIDDSLPLAIRHILAKWESQIPKLNFQIELPNDWHHESVFISSVILIALEDLLQIISPTISHKLSLSVSLKSKKSWNELTVNFSGIQIFNKSNNSNLSELDYLRRAFIFLTLGECFYQKNNNDEIWYFRWRSPENTKHT</sequence>
<evidence type="ECO:0000313" key="2">
    <source>
        <dbReference type="Proteomes" id="UP000222310"/>
    </source>
</evidence>
<organism evidence="1 2">
    <name type="scientific">Nostoc linckia z8</name>
    <dbReference type="NCBI Taxonomy" id="1628746"/>
    <lineage>
        <taxon>Bacteria</taxon>
        <taxon>Bacillati</taxon>
        <taxon>Cyanobacteriota</taxon>
        <taxon>Cyanophyceae</taxon>
        <taxon>Nostocales</taxon>
        <taxon>Nostocaceae</taxon>
        <taxon>Nostoc</taxon>
    </lineage>
</organism>
<dbReference type="AlphaFoldDB" id="A0A9Q5ZE08"/>
<dbReference type="EMBL" id="LAHD01000021">
    <property type="protein sequence ID" value="PHK04825.1"/>
    <property type="molecule type" value="Genomic_DNA"/>
</dbReference>
<gene>
    <name evidence="1" type="ORF">VF08_09925</name>
</gene>
<evidence type="ECO:0000313" key="1">
    <source>
        <dbReference type="EMBL" id="PHK04825.1"/>
    </source>
</evidence>
<protein>
    <submittedName>
        <fullName evidence="1">Uncharacterized protein</fullName>
    </submittedName>
</protein>
<proteinExistence type="predicted"/>
<name>A0A9Q5ZE08_NOSLI</name>
<dbReference type="Proteomes" id="UP000222310">
    <property type="component" value="Unassembled WGS sequence"/>
</dbReference>
<reference evidence="1 2" key="1">
    <citation type="submission" date="2015-02" db="EMBL/GenBank/DDBJ databases">
        <title>Nostoc linckia genome annotation.</title>
        <authorList>
            <person name="Zhou Z."/>
        </authorList>
    </citation>
    <scope>NUCLEOTIDE SEQUENCE [LARGE SCALE GENOMIC DNA]</scope>
    <source>
        <strain evidence="2">z8</strain>
    </source>
</reference>